<dbReference type="PANTHER" id="PTHR37844:SF1">
    <property type="entry name" value="CALCINEURIN-LIKE PHOSPHOESTERASE DOMAIN-CONTAINING PROTEIN"/>
    <property type="match status" value="1"/>
</dbReference>
<reference evidence="2 3" key="1">
    <citation type="submission" date="2023-03" db="EMBL/GenBank/DDBJ databases">
        <title>Description of Hydrogenimonas sp. ISO32.</title>
        <authorList>
            <person name="Mino S."/>
            <person name="Fukazawa S."/>
            <person name="Sawabe T."/>
        </authorList>
    </citation>
    <scope>NUCLEOTIDE SEQUENCE [LARGE SCALE GENOMIC DNA]</scope>
    <source>
        <strain evidence="2 3">ISO32</strain>
        <plasmid evidence="2 3">pISO32_1</plasmid>
    </source>
</reference>
<dbReference type="PANTHER" id="PTHR37844">
    <property type="entry name" value="SER/THR PROTEIN PHOSPHATASE SUPERFAMILY (AFU_ORTHOLOGUE AFUA_1G14840)"/>
    <property type="match status" value="1"/>
</dbReference>
<name>A0ABN6WZW0_9BACT</name>
<dbReference type="Pfam" id="PF00149">
    <property type="entry name" value="Metallophos"/>
    <property type="match status" value="1"/>
</dbReference>
<accession>A0ABN6WZW0</accession>
<evidence type="ECO:0000313" key="2">
    <source>
        <dbReference type="EMBL" id="BDY13995.1"/>
    </source>
</evidence>
<dbReference type="Proteomes" id="UP001321445">
    <property type="component" value="Plasmid pISO32_1"/>
</dbReference>
<geneLocation type="plasmid" evidence="2 3">
    <name>pISO32_1</name>
</geneLocation>
<dbReference type="Gene3D" id="3.60.21.10">
    <property type="match status" value="1"/>
</dbReference>
<feature type="domain" description="Calcineurin-like phosphoesterase" evidence="1">
    <location>
        <begin position="1"/>
        <end position="242"/>
    </location>
</feature>
<dbReference type="RefSeq" id="WP_286338058.1">
    <property type="nucleotide sequence ID" value="NZ_AP027371.1"/>
</dbReference>
<sequence length="273" mass="31363">MKIDILSDLHIDFWFSPSRPPKMDETERLFLPLATRDGGDPGDILVVAGDLGHYNKQSVQLLENLRKLFGYRAILCVLGNHDYYLLGQDRTIYQNDSFTRVAEMRRLLGEMEDIHCLDGNVVEIDGVKFGGCDGWYDGEYAMRHFGMERSRVLGLWKHSMNDARYIHGMDDWMEFAEAQKERIEKIAGEVDVMVTHVNPSIDRSVVPKRWRDDEITAFFTFDGEGIMERGSMRYWIFGHTHDVMAYEKHGVKCLCNPLGYPGEGATGVMRVVI</sequence>
<dbReference type="InterPro" id="IPR029052">
    <property type="entry name" value="Metallo-depent_PP-like"/>
</dbReference>
<organism evidence="2 3">
    <name type="scientific">Hydrogenimonas cancrithermarum</name>
    <dbReference type="NCBI Taxonomy" id="2993563"/>
    <lineage>
        <taxon>Bacteria</taxon>
        <taxon>Pseudomonadati</taxon>
        <taxon>Campylobacterota</taxon>
        <taxon>Epsilonproteobacteria</taxon>
        <taxon>Campylobacterales</taxon>
        <taxon>Hydrogenimonadaceae</taxon>
        <taxon>Hydrogenimonas</taxon>
    </lineage>
</organism>
<protein>
    <submittedName>
        <fullName evidence="2">Phosphatase</fullName>
    </submittedName>
</protein>
<dbReference type="EMBL" id="AP027371">
    <property type="protein sequence ID" value="BDY13995.1"/>
    <property type="molecule type" value="Genomic_DNA"/>
</dbReference>
<dbReference type="InterPro" id="IPR004843">
    <property type="entry name" value="Calcineurin-like_PHP"/>
</dbReference>
<evidence type="ECO:0000313" key="3">
    <source>
        <dbReference type="Proteomes" id="UP001321445"/>
    </source>
</evidence>
<evidence type="ECO:0000259" key="1">
    <source>
        <dbReference type="Pfam" id="PF00149"/>
    </source>
</evidence>
<proteinExistence type="predicted"/>
<gene>
    <name evidence="2" type="ORF">HCR_23080</name>
</gene>
<keyword evidence="3" id="KW-1185">Reference proteome</keyword>
<keyword evidence="2" id="KW-0614">Plasmid</keyword>
<dbReference type="SUPFAM" id="SSF56300">
    <property type="entry name" value="Metallo-dependent phosphatases"/>
    <property type="match status" value="1"/>
</dbReference>